<reference evidence="1 2" key="1">
    <citation type="submission" date="2024-02" db="EMBL/GenBank/DDBJ databases">
        <title>A draft genome for the cacao thread blight pathogen Marasmius crinis-equi.</title>
        <authorList>
            <person name="Cohen S.P."/>
            <person name="Baruah I.K."/>
            <person name="Amoako-Attah I."/>
            <person name="Bukari Y."/>
            <person name="Meinhardt L.W."/>
            <person name="Bailey B.A."/>
        </authorList>
    </citation>
    <scope>NUCLEOTIDE SEQUENCE [LARGE SCALE GENOMIC DNA]</scope>
    <source>
        <strain evidence="1 2">GH-76</strain>
    </source>
</reference>
<evidence type="ECO:0000313" key="1">
    <source>
        <dbReference type="EMBL" id="KAL0572473.1"/>
    </source>
</evidence>
<name>A0ABR3FBP4_9AGAR</name>
<gene>
    <name evidence="1" type="ORF">V5O48_009496</name>
</gene>
<protein>
    <submittedName>
        <fullName evidence="1">Uncharacterized protein</fullName>
    </submittedName>
</protein>
<dbReference type="Proteomes" id="UP001465976">
    <property type="component" value="Unassembled WGS sequence"/>
</dbReference>
<keyword evidence="2" id="KW-1185">Reference proteome</keyword>
<sequence length="230" mass="25949">MMDPTVLRVLRGLPDIKQLSLRGEYLFPHLFEAMASDHSLLPNLETLTLSPLPGPTSAPFEEMIRSRSSSERTVLLRSIHLETNGNSSFELAARLFANYMHRLEIYLIQAEVKEKPTRQPFYSEVPVLVRIAEIAEIDDPRATTNSIENASLLDSLLAAMEESPCELMTKESARATHTFLESRDLLLRLDPASEGLRAVKEVDALVNSWGRLSCLRGLWSEEYWRIPGLA</sequence>
<dbReference type="EMBL" id="JBAHYK010000626">
    <property type="protein sequence ID" value="KAL0572473.1"/>
    <property type="molecule type" value="Genomic_DNA"/>
</dbReference>
<proteinExistence type="predicted"/>
<evidence type="ECO:0000313" key="2">
    <source>
        <dbReference type="Proteomes" id="UP001465976"/>
    </source>
</evidence>
<organism evidence="1 2">
    <name type="scientific">Marasmius crinis-equi</name>
    <dbReference type="NCBI Taxonomy" id="585013"/>
    <lineage>
        <taxon>Eukaryota</taxon>
        <taxon>Fungi</taxon>
        <taxon>Dikarya</taxon>
        <taxon>Basidiomycota</taxon>
        <taxon>Agaricomycotina</taxon>
        <taxon>Agaricomycetes</taxon>
        <taxon>Agaricomycetidae</taxon>
        <taxon>Agaricales</taxon>
        <taxon>Marasmiineae</taxon>
        <taxon>Marasmiaceae</taxon>
        <taxon>Marasmius</taxon>
    </lineage>
</organism>
<accession>A0ABR3FBP4</accession>
<comment type="caution">
    <text evidence="1">The sequence shown here is derived from an EMBL/GenBank/DDBJ whole genome shotgun (WGS) entry which is preliminary data.</text>
</comment>